<gene>
    <name evidence="5" type="ORF">D4A39_16365</name>
</gene>
<dbReference type="Pfam" id="PF05426">
    <property type="entry name" value="Alginate_lyase"/>
    <property type="match status" value="1"/>
</dbReference>
<proteinExistence type="predicted"/>
<comment type="caution">
    <text evidence="5">The sequence shown here is derived from an EMBL/GenBank/DDBJ whole genome shotgun (WGS) entry which is preliminary data.</text>
</comment>
<keyword evidence="6" id="KW-1185">Reference proteome</keyword>
<organism evidence="5 6">
    <name type="scientific">Alcanivorax profundi</name>
    <dbReference type="NCBI Taxonomy" id="2338368"/>
    <lineage>
        <taxon>Bacteria</taxon>
        <taxon>Pseudomonadati</taxon>
        <taxon>Pseudomonadota</taxon>
        <taxon>Gammaproteobacteria</taxon>
        <taxon>Oceanospirillales</taxon>
        <taxon>Alcanivoracaceae</taxon>
        <taxon>Alcanivorax</taxon>
    </lineage>
</organism>
<keyword evidence="1 3" id="KW-0732">Signal</keyword>
<evidence type="ECO:0000256" key="3">
    <source>
        <dbReference type="SAM" id="SignalP"/>
    </source>
</evidence>
<dbReference type="PROSITE" id="PS51257">
    <property type="entry name" value="PROKAR_LIPOPROTEIN"/>
    <property type="match status" value="1"/>
</dbReference>
<feature type="domain" description="Alginate lyase" evidence="4">
    <location>
        <begin position="58"/>
        <end position="295"/>
    </location>
</feature>
<reference evidence="5 6" key="1">
    <citation type="submission" date="2018-09" db="EMBL/GenBank/DDBJ databases">
        <title>Alcanivorax profundi sp. nov., isolated from 1000 m-depth seawater of the Mariana Trench.</title>
        <authorList>
            <person name="Liu J."/>
        </authorList>
    </citation>
    <scope>NUCLEOTIDE SEQUENCE [LARGE SCALE GENOMIC DNA]</scope>
    <source>
        <strain evidence="5 6">MTEO17</strain>
    </source>
</reference>
<dbReference type="GO" id="GO:0042597">
    <property type="term" value="C:periplasmic space"/>
    <property type="evidence" value="ECO:0007669"/>
    <property type="project" value="InterPro"/>
</dbReference>
<keyword evidence="2 5" id="KW-0456">Lyase</keyword>
<protein>
    <submittedName>
        <fullName evidence="5">Polysaccharide lyase</fullName>
    </submittedName>
</protein>
<evidence type="ECO:0000259" key="4">
    <source>
        <dbReference type="Pfam" id="PF05426"/>
    </source>
</evidence>
<dbReference type="NCBIfam" id="NF001469">
    <property type="entry name" value="PRK00325.1-4"/>
    <property type="match status" value="1"/>
</dbReference>
<evidence type="ECO:0000313" key="5">
    <source>
        <dbReference type="EMBL" id="RJG16042.1"/>
    </source>
</evidence>
<dbReference type="GO" id="GO:0016829">
    <property type="term" value="F:lyase activity"/>
    <property type="evidence" value="ECO:0007669"/>
    <property type="project" value="UniProtKB-KW"/>
</dbReference>
<sequence length="356" mass="39914">MRLLNAVWLTLLAGCAQAELKPLFDSQRLDASLADARALQMCQARLSGFPPYRGALQMDSKYDQSRTSKDVLDAKAAKRYREQVDEVYGYLAFLGQISDYMRSGNPALRQAASECFSQAISAWAEAGAMTPSKASKQGEAVRKWFLAAVATNMMKAQALTDWQPDPAQRQWLAALADRVQRYATPRRQRLDLYNNHDYWSCWAVMAAGLVLNEPDRLAWAEQGYWLAIGQITPYQDGVVLPHEAARGTRAAEYHAFALTPLVLMAESGSRNGLDLYEGKGAVLHELAAQVVHFWRQDGQGVRFAQKQEAIDDHMMAWWPVYAHRFPERQPLSDKQAEAFGSRFTGGSLTGLWVEHP</sequence>
<dbReference type="InterPro" id="IPR008397">
    <property type="entry name" value="Alginate_lyase_dom"/>
</dbReference>
<evidence type="ECO:0000256" key="1">
    <source>
        <dbReference type="ARBA" id="ARBA00022729"/>
    </source>
</evidence>
<dbReference type="EMBL" id="QYYA01000007">
    <property type="protein sequence ID" value="RJG16042.1"/>
    <property type="molecule type" value="Genomic_DNA"/>
</dbReference>
<evidence type="ECO:0000256" key="2">
    <source>
        <dbReference type="ARBA" id="ARBA00023239"/>
    </source>
</evidence>
<dbReference type="Gene3D" id="1.50.10.100">
    <property type="entry name" value="Chondroitin AC/alginate lyase"/>
    <property type="match status" value="1"/>
</dbReference>
<dbReference type="InterPro" id="IPR008929">
    <property type="entry name" value="Chondroitin_lyas"/>
</dbReference>
<evidence type="ECO:0000313" key="6">
    <source>
        <dbReference type="Proteomes" id="UP000283734"/>
    </source>
</evidence>
<dbReference type="SUPFAM" id="SSF48230">
    <property type="entry name" value="Chondroitin AC/alginate lyase"/>
    <property type="match status" value="1"/>
</dbReference>
<feature type="chain" id="PRO_5019143026" evidence="3">
    <location>
        <begin position="19"/>
        <end position="356"/>
    </location>
</feature>
<dbReference type="RefSeq" id="WP_119918559.1">
    <property type="nucleotide sequence ID" value="NZ_QYYA01000007.1"/>
</dbReference>
<accession>A0A418XTW1</accession>
<dbReference type="AlphaFoldDB" id="A0A418XTW1"/>
<feature type="signal peptide" evidence="3">
    <location>
        <begin position="1"/>
        <end position="18"/>
    </location>
</feature>
<dbReference type="Proteomes" id="UP000283734">
    <property type="component" value="Unassembled WGS sequence"/>
</dbReference>
<name>A0A418XTW1_9GAMM</name>
<dbReference type="OrthoDB" id="7210452at2"/>